<name>A0ABQ9HKS2_9NEOP</name>
<evidence type="ECO:0000313" key="1">
    <source>
        <dbReference type="EMBL" id="KAJ8884721.1"/>
    </source>
</evidence>
<protein>
    <submittedName>
        <fullName evidence="1">Uncharacterized protein</fullName>
    </submittedName>
</protein>
<reference evidence="1 2" key="1">
    <citation type="submission" date="2023-02" db="EMBL/GenBank/DDBJ databases">
        <title>LHISI_Scaffold_Assembly.</title>
        <authorList>
            <person name="Stuart O.P."/>
            <person name="Cleave R."/>
            <person name="Magrath M.J.L."/>
            <person name="Mikheyev A.S."/>
        </authorList>
    </citation>
    <scope>NUCLEOTIDE SEQUENCE [LARGE SCALE GENOMIC DNA]</scope>
    <source>
        <strain evidence="1">Daus_M_001</strain>
        <tissue evidence="1">Leg muscle</tissue>
    </source>
</reference>
<evidence type="ECO:0000313" key="2">
    <source>
        <dbReference type="Proteomes" id="UP001159363"/>
    </source>
</evidence>
<comment type="caution">
    <text evidence="1">The sequence shown here is derived from an EMBL/GenBank/DDBJ whole genome shotgun (WGS) entry which is preliminary data.</text>
</comment>
<sequence length="119" mass="13754">MPTYNTSGNQAIFNFNAPTEHRYNNTTNTTEHHYSNTTKTTEHQYVNITDDTVQEQQLHNIQTPQYIIKHPEPITTSAGDNHENVEEFLDTYNTASDINGSMEIEKRRHLKLYLQGTAK</sequence>
<keyword evidence="2" id="KW-1185">Reference proteome</keyword>
<dbReference type="EMBL" id="JARBHB010000005">
    <property type="protein sequence ID" value="KAJ8884721.1"/>
    <property type="molecule type" value="Genomic_DNA"/>
</dbReference>
<gene>
    <name evidence="1" type="ORF">PR048_016579</name>
</gene>
<accession>A0ABQ9HKS2</accession>
<dbReference type="Proteomes" id="UP001159363">
    <property type="component" value="Chromosome 4"/>
</dbReference>
<organism evidence="1 2">
    <name type="scientific">Dryococelus australis</name>
    <dbReference type="NCBI Taxonomy" id="614101"/>
    <lineage>
        <taxon>Eukaryota</taxon>
        <taxon>Metazoa</taxon>
        <taxon>Ecdysozoa</taxon>
        <taxon>Arthropoda</taxon>
        <taxon>Hexapoda</taxon>
        <taxon>Insecta</taxon>
        <taxon>Pterygota</taxon>
        <taxon>Neoptera</taxon>
        <taxon>Polyneoptera</taxon>
        <taxon>Phasmatodea</taxon>
        <taxon>Verophasmatodea</taxon>
        <taxon>Anareolatae</taxon>
        <taxon>Phasmatidae</taxon>
        <taxon>Eurycanthinae</taxon>
        <taxon>Dryococelus</taxon>
    </lineage>
</organism>
<proteinExistence type="predicted"/>